<accession>A0A8X6MCJ7</accession>
<protein>
    <submittedName>
        <fullName evidence="1">Uncharacterized protein</fullName>
    </submittedName>
</protein>
<dbReference type="AlphaFoldDB" id="A0A8X6MCJ7"/>
<sequence length="76" mass="8524">MLSGSQRSICEVDHSTTTALHILEAVVRSGSVKKRSGSSHTSLYLRIRENTASLTHDVFTFFNHTEKENKDNSFVN</sequence>
<gene>
    <name evidence="1" type="ORF">NPIL_84481</name>
</gene>
<evidence type="ECO:0000313" key="2">
    <source>
        <dbReference type="Proteomes" id="UP000887013"/>
    </source>
</evidence>
<proteinExistence type="predicted"/>
<keyword evidence="2" id="KW-1185">Reference proteome</keyword>
<reference evidence="1" key="1">
    <citation type="submission" date="2020-08" db="EMBL/GenBank/DDBJ databases">
        <title>Multicomponent nature underlies the extraordinary mechanical properties of spider dragline silk.</title>
        <authorList>
            <person name="Kono N."/>
            <person name="Nakamura H."/>
            <person name="Mori M."/>
            <person name="Yoshida Y."/>
            <person name="Ohtoshi R."/>
            <person name="Malay A.D."/>
            <person name="Moran D.A.P."/>
            <person name="Tomita M."/>
            <person name="Numata K."/>
            <person name="Arakawa K."/>
        </authorList>
    </citation>
    <scope>NUCLEOTIDE SEQUENCE</scope>
</reference>
<dbReference type="Proteomes" id="UP000887013">
    <property type="component" value="Unassembled WGS sequence"/>
</dbReference>
<comment type="caution">
    <text evidence="1">The sequence shown here is derived from an EMBL/GenBank/DDBJ whole genome shotgun (WGS) entry which is preliminary data.</text>
</comment>
<evidence type="ECO:0000313" key="1">
    <source>
        <dbReference type="EMBL" id="GFS40940.1"/>
    </source>
</evidence>
<organism evidence="1 2">
    <name type="scientific">Nephila pilipes</name>
    <name type="common">Giant wood spider</name>
    <name type="synonym">Nephila maculata</name>
    <dbReference type="NCBI Taxonomy" id="299642"/>
    <lineage>
        <taxon>Eukaryota</taxon>
        <taxon>Metazoa</taxon>
        <taxon>Ecdysozoa</taxon>
        <taxon>Arthropoda</taxon>
        <taxon>Chelicerata</taxon>
        <taxon>Arachnida</taxon>
        <taxon>Araneae</taxon>
        <taxon>Araneomorphae</taxon>
        <taxon>Entelegynae</taxon>
        <taxon>Araneoidea</taxon>
        <taxon>Nephilidae</taxon>
        <taxon>Nephila</taxon>
    </lineage>
</organism>
<name>A0A8X6MCJ7_NEPPI</name>
<dbReference type="EMBL" id="BMAW01089639">
    <property type="protein sequence ID" value="GFS40940.1"/>
    <property type="molecule type" value="Genomic_DNA"/>
</dbReference>